<dbReference type="Proteomes" id="UP000215148">
    <property type="component" value="Chromosome 1"/>
</dbReference>
<evidence type="ECO:0000256" key="5">
    <source>
        <dbReference type="ARBA" id="ARBA00022617"/>
    </source>
</evidence>
<dbReference type="GO" id="GO:0016682">
    <property type="term" value="F:oxidoreductase activity, acting on diphenols and related substances as donors, oxygen as acceptor"/>
    <property type="evidence" value="ECO:0007669"/>
    <property type="project" value="TreeGrafter"/>
</dbReference>
<evidence type="ECO:0000256" key="4">
    <source>
        <dbReference type="ARBA" id="ARBA00022475"/>
    </source>
</evidence>
<dbReference type="RefSeq" id="WP_094500149.1">
    <property type="nucleotide sequence ID" value="NZ_CAWNHI010000001.1"/>
</dbReference>
<feature type="transmembrane region" description="Helical" evidence="12">
    <location>
        <begin position="290"/>
        <end position="314"/>
    </location>
</feature>
<feature type="transmembrane region" description="Helical" evidence="12">
    <location>
        <begin position="84"/>
        <end position="102"/>
    </location>
</feature>
<comment type="similarity">
    <text evidence="2">Belongs to the cytochrome ubiquinol oxidase subunit 2 family.</text>
</comment>
<evidence type="ECO:0000256" key="10">
    <source>
        <dbReference type="ARBA" id="ARBA00023004"/>
    </source>
</evidence>
<dbReference type="GO" id="GO:0005886">
    <property type="term" value="C:plasma membrane"/>
    <property type="evidence" value="ECO:0007669"/>
    <property type="project" value="UniProtKB-SubCell"/>
</dbReference>
<dbReference type="NCBIfam" id="TIGR00203">
    <property type="entry name" value="cydB"/>
    <property type="match status" value="1"/>
</dbReference>
<keyword evidence="4" id="KW-1003">Cell membrane</keyword>
<keyword evidence="7" id="KW-0479">Metal-binding</keyword>
<evidence type="ECO:0000256" key="8">
    <source>
        <dbReference type="ARBA" id="ARBA00022982"/>
    </source>
</evidence>
<dbReference type="KEGG" id="vqi:CCZ37_07185"/>
<reference evidence="13 14" key="1">
    <citation type="submission" date="2017-08" db="EMBL/GenBank/DDBJ databases">
        <title>The Vibrio qinghaiensis sp.-Q67 is a luminous bacteria isolated firstly from Qinghai lake, Qinghai province, China, which has been proved to be very sensitive to detect environmental and food pollutants. Therefore, complete genome analysis of V. qinghaiensis sp.-Q67 highlights the potential application of this strain on detection of hazards in the contaminated environments.</title>
        <authorList>
            <person name="Gong L."/>
        </authorList>
    </citation>
    <scope>NUCLEOTIDE SEQUENCE [LARGE SCALE GENOMIC DNA]</scope>
    <source>
        <strain evidence="13 14">Q67</strain>
    </source>
</reference>
<evidence type="ECO:0000256" key="9">
    <source>
        <dbReference type="ARBA" id="ARBA00022989"/>
    </source>
</evidence>
<feature type="transmembrane region" description="Helical" evidence="12">
    <location>
        <begin position="12"/>
        <end position="39"/>
    </location>
</feature>
<dbReference type="GO" id="GO:0046872">
    <property type="term" value="F:metal ion binding"/>
    <property type="evidence" value="ECO:0007669"/>
    <property type="project" value="UniProtKB-KW"/>
</dbReference>
<keyword evidence="11 12" id="KW-0472">Membrane</keyword>
<keyword evidence="3" id="KW-0813">Transport</keyword>
<protein>
    <submittedName>
        <fullName evidence="13">Cytochrome d ubiquinol oxidase subunit II</fullName>
    </submittedName>
</protein>
<feature type="transmembrane region" description="Helical" evidence="12">
    <location>
        <begin position="262"/>
        <end position="283"/>
    </location>
</feature>
<gene>
    <name evidence="13" type="primary">cydB</name>
    <name evidence="13" type="ORF">CCZ37_07185</name>
</gene>
<feature type="transmembrane region" description="Helical" evidence="12">
    <location>
        <begin position="123"/>
        <end position="147"/>
    </location>
</feature>
<evidence type="ECO:0000256" key="2">
    <source>
        <dbReference type="ARBA" id="ARBA00007543"/>
    </source>
</evidence>
<dbReference type="PANTHER" id="PTHR43141:SF5">
    <property type="entry name" value="CYTOCHROME BD-I UBIQUINOL OXIDASE SUBUNIT 2"/>
    <property type="match status" value="1"/>
</dbReference>
<feature type="transmembrane region" description="Helical" evidence="12">
    <location>
        <begin position="334"/>
        <end position="356"/>
    </location>
</feature>
<dbReference type="EMBL" id="CP022741">
    <property type="protein sequence ID" value="ASU22386.1"/>
    <property type="molecule type" value="Genomic_DNA"/>
</dbReference>
<evidence type="ECO:0000256" key="7">
    <source>
        <dbReference type="ARBA" id="ARBA00022723"/>
    </source>
</evidence>
<keyword evidence="10" id="KW-0408">Iron</keyword>
<accession>A0A223MXT1</accession>
<evidence type="ECO:0000256" key="6">
    <source>
        <dbReference type="ARBA" id="ARBA00022692"/>
    </source>
</evidence>
<feature type="transmembrane region" description="Helical" evidence="12">
    <location>
        <begin position="167"/>
        <end position="188"/>
    </location>
</feature>
<keyword evidence="9 12" id="KW-1133">Transmembrane helix</keyword>
<dbReference type="PIRSF" id="PIRSF000267">
    <property type="entry name" value="Cyt_oxidse_sub2"/>
    <property type="match status" value="1"/>
</dbReference>
<evidence type="ECO:0000256" key="1">
    <source>
        <dbReference type="ARBA" id="ARBA00004651"/>
    </source>
</evidence>
<evidence type="ECO:0000313" key="13">
    <source>
        <dbReference type="EMBL" id="ASU22386.1"/>
    </source>
</evidence>
<dbReference type="GO" id="GO:0070069">
    <property type="term" value="C:cytochrome complex"/>
    <property type="evidence" value="ECO:0007669"/>
    <property type="project" value="TreeGrafter"/>
</dbReference>
<evidence type="ECO:0000256" key="3">
    <source>
        <dbReference type="ARBA" id="ARBA00022448"/>
    </source>
</evidence>
<dbReference type="PANTHER" id="PTHR43141">
    <property type="entry name" value="CYTOCHROME BD2 SUBUNIT II"/>
    <property type="match status" value="1"/>
</dbReference>
<dbReference type="GO" id="GO:0009055">
    <property type="term" value="F:electron transfer activity"/>
    <property type="evidence" value="ECO:0007669"/>
    <property type="project" value="TreeGrafter"/>
</dbReference>
<dbReference type="AlphaFoldDB" id="A0A223MXT1"/>
<keyword evidence="8" id="KW-0249">Electron transport</keyword>
<feature type="transmembrane region" description="Helical" evidence="12">
    <location>
        <begin position="200"/>
        <end position="223"/>
    </location>
</feature>
<name>A0A223MXT1_9VIBR</name>
<evidence type="ECO:0000256" key="12">
    <source>
        <dbReference type="SAM" id="Phobius"/>
    </source>
</evidence>
<organism evidence="13 14">
    <name type="scientific">Vibrio qinghaiensis</name>
    <dbReference type="NCBI Taxonomy" id="2025808"/>
    <lineage>
        <taxon>Bacteria</taxon>
        <taxon>Pseudomonadati</taxon>
        <taxon>Pseudomonadota</taxon>
        <taxon>Gammaproteobacteria</taxon>
        <taxon>Vibrionales</taxon>
        <taxon>Vibrionaceae</taxon>
        <taxon>Vibrio</taxon>
    </lineage>
</organism>
<dbReference type="Pfam" id="PF02322">
    <property type="entry name" value="Cyt_bd_oxida_II"/>
    <property type="match status" value="1"/>
</dbReference>
<comment type="subcellular location">
    <subcellularLocation>
        <location evidence="1">Cell membrane</location>
        <topology evidence="1">Multi-pass membrane protein</topology>
    </subcellularLocation>
</comment>
<sequence length="378" mass="41520">MFDYETLRLLTWAIVGVLLIGFIITDGFDMGVAALLPILGRSDVERRVMINSIAPHWDGNQVWLITAGGAIFAIWPLVYATAFSSFYLAMMLLLAALWLRPIGMDYRSKIDNPSWRKACDNALFISGVVPPLIFGIGFGNLLVGVPFQLNNLLMLDYQGHFWDLFTPFPLLCGLLSLAIVVTQGATFLQLKTCDALRERAHNASVVSASIAVALFLIGGFFAANMTGYIIVSPIVTDAASNPLHKEVVSVARHLLHNYQAHAMLWLIPCVGIASLLACIWASLKRASGWAFLFSSLAIACIILTAGVALFPMIMPSSLMPSHSLTIWDATSSQKTLNIITLVAILVVPVILSYTAWGYYKMFGRLNDDYIRNHSVSLY</sequence>
<proteinExistence type="inferred from homology"/>
<dbReference type="InterPro" id="IPR003317">
    <property type="entry name" value="Cyt-d_oxidase_su2"/>
</dbReference>
<keyword evidence="6 12" id="KW-0812">Transmembrane</keyword>
<evidence type="ECO:0000256" key="11">
    <source>
        <dbReference type="ARBA" id="ARBA00023136"/>
    </source>
</evidence>
<keyword evidence="14" id="KW-1185">Reference proteome</keyword>
<dbReference type="GO" id="GO:0019646">
    <property type="term" value="P:aerobic electron transport chain"/>
    <property type="evidence" value="ECO:0007669"/>
    <property type="project" value="TreeGrafter"/>
</dbReference>
<keyword evidence="5" id="KW-0349">Heme</keyword>
<evidence type="ECO:0000313" key="14">
    <source>
        <dbReference type="Proteomes" id="UP000215148"/>
    </source>
</evidence>